<dbReference type="AlphaFoldDB" id="A0A1H9B0T5"/>
<dbReference type="EMBL" id="FOFU01000001">
    <property type="protein sequence ID" value="SEP82469.1"/>
    <property type="molecule type" value="Genomic_DNA"/>
</dbReference>
<keyword evidence="2" id="KW-1185">Reference proteome</keyword>
<dbReference type="Proteomes" id="UP000182360">
    <property type="component" value="Unassembled WGS sequence"/>
</dbReference>
<proteinExistence type="predicted"/>
<gene>
    <name evidence="1" type="ORF">SAMN04487977_101535</name>
</gene>
<accession>A0A1H9B0T5</accession>
<dbReference type="RefSeq" id="WP_177177702.1">
    <property type="nucleotide sequence ID" value="NZ_FOFU01000001.1"/>
</dbReference>
<reference evidence="1 2" key="1">
    <citation type="submission" date="2016-10" db="EMBL/GenBank/DDBJ databases">
        <authorList>
            <person name="de Groot N.N."/>
        </authorList>
    </citation>
    <scope>NUCLEOTIDE SEQUENCE [LARGE SCALE GENOMIC DNA]</scope>
    <source>
        <strain evidence="1 2">B25</strain>
    </source>
</reference>
<sequence length="50" mass="6135">MVHVWFEYRDEYCFDGKFHKQECIVSSVEECIKIYGLDNCEYHIIKVEEE</sequence>
<evidence type="ECO:0000313" key="2">
    <source>
        <dbReference type="Proteomes" id="UP000182360"/>
    </source>
</evidence>
<evidence type="ECO:0000313" key="1">
    <source>
        <dbReference type="EMBL" id="SEP82469.1"/>
    </source>
</evidence>
<name>A0A1H9B0T5_9SPIR</name>
<protein>
    <submittedName>
        <fullName evidence="1">Uncharacterized protein</fullName>
    </submittedName>
</protein>
<organism evidence="1 2">
    <name type="scientific">Treponema bryantii</name>
    <dbReference type="NCBI Taxonomy" id="163"/>
    <lineage>
        <taxon>Bacteria</taxon>
        <taxon>Pseudomonadati</taxon>
        <taxon>Spirochaetota</taxon>
        <taxon>Spirochaetia</taxon>
        <taxon>Spirochaetales</taxon>
        <taxon>Treponemataceae</taxon>
        <taxon>Treponema</taxon>
    </lineage>
</organism>